<keyword evidence="4" id="KW-0274">FAD</keyword>
<evidence type="ECO:0000256" key="6">
    <source>
        <dbReference type="SAM" id="Phobius"/>
    </source>
</evidence>
<dbReference type="Proteomes" id="UP001446871">
    <property type="component" value="Unassembled WGS sequence"/>
</dbReference>
<dbReference type="Pfam" id="PF08031">
    <property type="entry name" value="BBE"/>
    <property type="match status" value="1"/>
</dbReference>
<evidence type="ECO:0000256" key="3">
    <source>
        <dbReference type="ARBA" id="ARBA00022630"/>
    </source>
</evidence>
<organism evidence="8 9">
    <name type="scientific">Apiospora saccharicola</name>
    <dbReference type="NCBI Taxonomy" id="335842"/>
    <lineage>
        <taxon>Eukaryota</taxon>
        <taxon>Fungi</taxon>
        <taxon>Dikarya</taxon>
        <taxon>Ascomycota</taxon>
        <taxon>Pezizomycotina</taxon>
        <taxon>Sordariomycetes</taxon>
        <taxon>Xylariomycetidae</taxon>
        <taxon>Amphisphaeriales</taxon>
        <taxon>Apiosporaceae</taxon>
        <taxon>Apiospora</taxon>
    </lineage>
</organism>
<dbReference type="InterPro" id="IPR006094">
    <property type="entry name" value="Oxid_FAD_bind_N"/>
</dbReference>
<dbReference type="InterPro" id="IPR012951">
    <property type="entry name" value="BBE"/>
</dbReference>
<comment type="similarity">
    <text evidence="2">Belongs to the oxygen-dependent FAD-linked oxidoreductase family.</text>
</comment>
<keyword evidence="9" id="KW-1185">Reference proteome</keyword>
<sequence>MPDQQPPQSLRDRVANMSARHLLGLLTLVVLAAAVGVGNFSKPRQGHDCRSIPGDASWPSPDVWEQLNRTVDGRLLATVPIAAACHRTLFGQSNSLFDPAACHVLRDVWNFPKTHLPSSSSPMAYPFSNNSCNPFLDPDTPCTLGSHVVYSINATQTSHMQAAVTFARSHNIRLVIRNTGHDYLGKSTGAHSLGVWTHHLKSIGLIDDYKSTSYTGRALRVAAGVEGIEAYTFAHAHGLAIVGGNCPNVGLAGGYIQSGGHGPLSSKYGLASDQIVEAEVITAAGDTVTATPDNKYSDLLWALRGGGGGTFALLTSVTIKAYLDLPVASASLAVYNNGTNADAIYASIGPFLQKTLPSMVDAGAFVVWVVGPFGFLISPAYAPDLTSAQLDGLLQPTLDTLKKAGLQYQYSSAESPTFLDRYNELQKTSSWNVSDYNVAGRLVSRSVAVNDTANLVEAIRYISSRTIMSGVSYNLQRGGEAAGSDLHDDAVNPYWRQALFGVSVGTAINYQDWPATLAAQDDITNDLLPQLAKVTPHGAAYLNEADFQAKDFEHLFYGDKYPRLLAIKRKYDPKGLFYAKTAVGSEQWKEKLDGRLCRC</sequence>
<name>A0ABR1U143_9PEZI</name>
<evidence type="ECO:0000256" key="1">
    <source>
        <dbReference type="ARBA" id="ARBA00001974"/>
    </source>
</evidence>
<dbReference type="InterPro" id="IPR050416">
    <property type="entry name" value="FAD-linked_Oxidoreductase"/>
</dbReference>
<evidence type="ECO:0000259" key="7">
    <source>
        <dbReference type="PROSITE" id="PS51387"/>
    </source>
</evidence>
<feature type="domain" description="FAD-binding PCMH-type" evidence="7">
    <location>
        <begin position="144"/>
        <end position="324"/>
    </location>
</feature>
<dbReference type="SUPFAM" id="SSF56176">
    <property type="entry name" value="FAD-binding/transporter-associated domain-like"/>
    <property type="match status" value="1"/>
</dbReference>
<evidence type="ECO:0000256" key="5">
    <source>
        <dbReference type="ARBA" id="ARBA00023002"/>
    </source>
</evidence>
<keyword evidence="3" id="KW-0285">Flavoprotein</keyword>
<evidence type="ECO:0000256" key="4">
    <source>
        <dbReference type="ARBA" id="ARBA00022827"/>
    </source>
</evidence>
<evidence type="ECO:0000313" key="9">
    <source>
        <dbReference type="Proteomes" id="UP001446871"/>
    </source>
</evidence>
<accession>A0ABR1U143</accession>
<protein>
    <submittedName>
        <fullName evidence="8">FAD binding domain-containing protein</fullName>
    </submittedName>
</protein>
<dbReference type="InterPro" id="IPR016169">
    <property type="entry name" value="FAD-bd_PCMH_sub2"/>
</dbReference>
<dbReference type="Pfam" id="PF01565">
    <property type="entry name" value="FAD_binding_4"/>
    <property type="match status" value="1"/>
</dbReference>
<proteinExistence type="inferred from homology"/>
<keyword evidence="6" id="KW-0812">Transmembrane</keyword>
<evidence type="ECO:0000313" key="8">
    <source>
        <dbReference type="EMBL" id="KAK8052618.1"/>
    </source>
</evidence>
<keyword evidence="6" id="KW-1133">Transmembrane helix</keyword>
<feature type="transmembrane region" description="Helical" evidence="6">
    <location>
        <begin position="21"/>
        <end position="40"/>
    </location>
</feature>
<dbReference type="InterPro" id="IPR016166">
    <property type="entry name" value="FAD-bd_PCMH"/>
</dbReference>
<evidence type="ECO:0000256" key="2">
    <source>
        <dbReference type="ARBA" id="ARBA00005466"/>
    </source>
</evidence>
<dbReference type="InterPro" id="IPR036318">
    <property type="entry name" value="FAD-bd_PCMH-like_sf"/>
</dbReference>
<comment type="caution">
    <text evidence="8">The sequence shown here is derived from an EMBL/GenBank/DDBJ whole genome shotgun (WGS) entry which is preliminary data.</text>
</comment>
<comment type="cofactor">
    <cofactor evidence="1">
        <name>FAD</name>
        <dbReference type="ChEBI" id="CHEBI:57692"/>
    </cofactor>
</comment>
<dbReference type="PANTHER" id="PTHR42973:SF39">
    <property type="entry name" value="FAD-BINDING PCMH-TYPE DOMAIN-CONTAINING PROTEIN"/>
    <property type="match status" value="1"/>
</dbReference>
<dbReference type="PROSITE" id="PS51387">
    <property type="entry name" value="FAD_PCMH"/>
    <property type="match status" value="1"/>
</dbReference>
<keyword evidence="6" id="KW-0472">Membrane</keyword>
<reference evidence="8 9" key="1">
    <citation type="submission" date="2023-01" db="EMBL/GenBank/DDBJ databases">
        <title>Analysis of 21 Apiospora genomes using comparative genomics revels a genus with tremendous synthesis potential of carbohydrate active enzymes and secondary metabolites.</title>
        <authorList>
            <person name="Sorensen T."/>
        </authorList>
    </citation>
    <scope>NUCLEOTIDE SEQUENCE [LARGE SCALE GENOMIC DNA]</scope>
    <source>
        <strain evidence="8 9">CBS 83171</strain>
    </source>
</reference>
<dbReference type="PANTHER" id="PTHR42973">
    <property type="entry name" value="BINDING OXIDOREDUCTASE, PUTATIVE (AFU_ORTHOLOGUE AFUA_1G17690)-RELATED"/>
    <property type="match status" value="1"/>
</dbReference>
<gene>
    <name evidence="8" type="ORF">PG996_011919</name>
</gene>
<dbReference type="EMBL" id="JAQQWM010000008">
    <property type="protein sequence ID" value="KAK8052618.1"/>
    <property type="molecule type" value="Genomic_DNA"/>
</dbReference>
<keyword evidence="5" id="KW-0560">Oxidoreductase</keyword>
<dbReference type="Gene3D" id="3.30.465.10">
    <property type="match status" value="2"/>
</dbReference>